<feature type="transmembrane region" description="Helical" evidence="8">
    <location>
        <begin position="155"/>
        <end position="173"/>
    </location>
</feature>
<dbReference type="RefSeq" id="WP_114844949.1">
    <property type="nucleotide sequence ID" value="NZ_JBHSPE010000008.1"/>
</dbReference>
<dbReference type="GO" id="GO:0005886">
    <property type="term" value="C:plasma membrane"/>
    <property type="evidence" value="ECO:0007669"/>
    <property type="project" value="UniProtKB-SubCell"/>
</dbReference>
<evidence type="ECO:0000256" key="5">
    <source>
        <dbReference type="ARBA" id="ARBA00022692"/>
    </source>
</evidence>
<keyword evidence="3" id="KW-0813">Transport</keyword>
<accession>A0A369UVE9</accession>
<evidence type="ECO:0000256" key="2">
    <source>
        <dbReference type="ARBA" id="ARBA00005658"/>
    </source>
</evidence>
<comment type="subcellular location">
    <subcellularLocation>
        <location evidence="1">Cell membrane</location>
        <topology evidence="1">Multi-pass membrane protein</topology>
    </subcellularLocation>
</comment>
<organism evidence="9 10">
    <name type="scientific">Dyella tabacisoli</name>
    <dbReference type="NCBI Taxonomy" id="2282381"/>
    <lineage>
        <taxon>Bacteria</taxon>
        <taxon>Pseudomonadati</taxon>
        <taxon>Pseudomonadota</taxon>
        <taxon>Gammaproteobacteria</taxon>
        <taxon>Lysobacterales</taxon>
        <taxon>Rhodanobacteraceae</taxon>
        <taxon>Dyella</taxon>
    </lineage>
</organism>
<gene>
    <name evidence="9" type="ORF">DVJ77_07920</name>
</gene>
<feature type="transmembrane region" description="Helical" evidence="8">
    <location>
        <begin position="484"/>
        <end position="505"/>
    </location>
</feature>
<name>A0A369UVE9_9GAMM</name>
<feature type="transmembrane region" description="Helical" evidence="8">
    <location>
        <begin position="460"/>
        <end position="478"/>
    </location>
</feature>
<keyword evidence="10" id="KW-1185">Reference proteome</keyword>
<feature type="transmembrane region" description="Helical" evidence="8">
    <location>
        <begin position="328"/>
        <end position="346"/>
    </location>
</feature>
<dbReference type="EMBL" id="QQAH01000006">
    <property type="protein sequence ID" value="RDD82329.1"/>
    <property type="molecule type" value="Genomic_DNA"/>
</dbReference>
<sequence>MSNDSLLAASSRDHRTSGIYYALLVPAMLIVLVACIPLALYPEDGKRIVDSVLAWITQRFGWLFLWTGLGSLPLMAWFAFGPLGRIKFGSADEAPEFGNLSWFAMLFCGGIGISIVNWAFVEPLYIYMSPPLGMDAKTPTAMEWAAMYPMQHWGLVPWALYLLPSLPIGYLLYVRRGKSMRFGEICTGVLPARHRGWLGRVIDIVVILSIVGGVGTSLGLSVPLVSSLIAHQLGAGDGIVLQGTVLTIWLCLIGYSVYSGLNKGIRYLSNINAVLAIAMLLLVLLVGPFTFLMNLASNSMGLLADNFFRINLWTDPLGDGSFPRNWTIFYWAWWIAYCPMMGLFVARISRGRTIRQVVVHGTAWGSLGCIVFFAIWGGYALYLEANGIAPVTATLDKEGISATVILVLSTLPMPKLVLLLFTVLCFVFLATTVDSASYTLASLATREIDGYQQPSRGHRVLWVALLGVVGVGLLSVGGLKAAQISTVIVAVPMIPVLICLALALVRWAREDFGSRISATSLSLPTSVREASQGKFPKPQEET</sequence>
<dbReference type="InterPro" id="IPR018093">
    <property type="entry name" value="BCCT_CS"/>
</dbReference>
<dbReference type="Pfam" id="PF02028">
    <property type="entry name" value="BCCT"/>
    <property type="match status" value="1"/>
</dbReference>
<dbReference type="OrthoDB" id="9775735at2"/>
<evidence type="ECO:0000256" key="6">
    <source>
        <dbReference type="ARBA" id="ARBA00022989"/>
    </source>
</evidence>
<evidence type="ECO:0000256" key="7">
    <source>
        <dbReference type="ARBA" id="ARBA00023136"/>
    </source>
</evidence>
<keyword evidence="4" id="KW-1003">Cell membrane</keyword>
<dbReference type="GO" id="GO:0022857">
    <property type="term" value="F:transmembrane transporter activity"/>
    <property type="evidence" value="ECO:0007669"/>
    <property type="project" value="InterPro"/>
</dbReference>
<dbReference type="PANTHER" id="PTHR30047:SF7">
    <property type="entry name" value="HIGH-AFFINITY CHOLINE TRANSPORT PROTEIN"/>
    <property type="match status" value="1"/>
</dbReference>
<keyword evidence="5 8" id="KW-0812">Transmembrane</keyword>
<evidence type="ECO:0000313" key="10">
    <source>
        <dbReference type="Proteomes" id="UP000253782"/>
    </source>
</evidence>
<comment type="caution">
    <text evidence="9">The sequence shown here is derived from an EMBL/GenBank/DDBJ whole genome shotgun (WGS) entry which is preliminary data.</text>
</comment>
<reference evidence="9 10" key="1">
    <citation type="submission" date="2018-07" db="EMBL/GenBank/DDBJ databases">
        <title>Dyella tabacisoli L4-6T, whole genome shotgun sequence.</title>
        <authorList>
            <person name="Zhou X.-K."/>
            <person name="Li W.-J."/>
            <person name="Duan Y.-Q."/>
        </authorList>
    </citation>
    <scope>NUCLEOTIDE SEQUENCE [LARGE SCALE GENOMIC DNA]</scope>
    <source>
        <strain evidence="9 10">L4-6</strain>
    </source>
</reference>
<feature type="transmembrane region" description="Helical" evidence="8">
    <location>
        <begin position="416"/>
        <end position="440"/>
    </location>
</feature>
<keyword evidence="6 8" id="KW-1133">Transmembrane helix</keyword>
<dbReference type="AlphaFoldDB" id="A0A369UVE9"/>
<evidence type="ECO:0000256" key="3">
    <source>
        <dbReference type="ARBA" id="ARBA00022448"/>
    </source>
</evidence>
<evidence type="ECO:0000313" key="9">
    <source>
        <dbReference type="EMBL" id="RDD82329.1"/>
    </source>
</evidence>
<feature type="transmembrane region" description="Helical" evidence="8">
    <location>
        <begin position="20"/>
        <end position="40"/>
    </location>
</feature>
<dbReference type="PANTHER" id="PTHR30047">
    <property type="entry name" value="HIGH-AFFINITY CHOLINE TRANSPORT PROTEIN-RELATED"/>
    <property type="match status" value="1"/>
</dbReference>
<feature type="transmembrane region" description="Helical" evidence="8">
    <location>
        <begin position="201"/>
        <end position="220"/>
    </location>
</feature>
<feature type="transmembrane region" description="Helical" evidence="8">
    <location>
        <begin position="358"/>
        <end position="382"/>
    </location>
</feature>
<comment type="similarity">
    <text evidence="2">Belongs to the BCCT transporter (TC 2.A.15) family.</text>
</comment>
<feature type="transmembrane region" description="Helical" evidence="8">
    <location>
        <begin position="273"/>
        <end position="293"/>
    </location>
</feature>
<proteinExistence type="inferred from homology"/>
<evidence type="ECO:0000256" key="4">
    <source>
        <dbReference type="ARBA" id="ARBA00022475"/>
    </source>
</evidence>
<protein>
    <submittedName>
        <fullName evidence="9">BCCT family transporter</fullName>
    </submittedName>
</protein>
<evidence type="ECO:0000256" key="8">
    <source>
        <dbReference type="SAM" id="Phobius"/>
    </source>
</evidence>
<dbReference type="InterPro" id="IPR000060">
    <property type="entry name" value="BCCT_transptr"/>
</dbReference>
<dbReference type="Proteomes" id="UP000253782">
    <property type="component" value="Unassembled WGS sequence"/>
</dbReference>
<feature type="transmembrane region" description="Helical" evidence="8">
    <location>
        <begin position="100"/>
        <end position="121"/>
    </location>
</feature>
<dbReference type="NCBIfam" id="TIGR00842">
    <property type="entry name" value="bcct"/>
    <property type="match status" value="1"/>
</dbReference>
<evidence type="ECO:0000256" key="1">
    <source>
        <dbReference type="ARBA" id="ARBA00004651"/>
    </source>
</evidence>
<keyword evidence="7 8" id="KW-0472">Membrane</keyword>
<feature type="transmembrane region" description="Helical" evidence="8">
    <location>
        <begin position="60"/>
        <end position="80"/>
    </location>
</feature>
<dbReference type="PROSITE" id="PS01303">
    <property type="entry name" value="BCCT"/>
    <property type="match status" value="1"/>
</dbReference>
<feature type="transmembrane region" description="Helical" evidence="8">
    <location>
        <begin position="240"/>
        <end position="261"/>
    </location>
</feature>